<dbReference type="SUPFAM" id="SSF56954">
    <property type="entry name" value="Outer membrane efflux proteins (OEP)"/>
    <property type="match status" value="1"/>
</dbReference>
<feature type="transmembrane region" description="Helical" evidence="1">
    <location>
        <begin position="12"/>
        <end position="32"/>
    </location>
</feature>
<name>A0A6L9L9X0_9BACT</name>
<protein>
    <submittedName>
        <fullName evidence="2">TolC family protein</fullName>
    </submittedName>
</protein>
<comment type="caution">
    <text evidence="2">The sequence shown here is derived from an EMBL/GenBank/DDBJ whole genome shotgun (WGS) entry which is preliminary data.</text>
</comment>
<keyword evidence="1" id="KW-0812">Transmembrane</keyword>
<keyword evidence="1" id="KW-0472">Membrane</keyword>
<sequence length="275" mass="30529">MDRVKVDRIRFLIHLNSIVFGLCFFGCTISYGQGSPNASNRPTQPLEASAQGAPLDSMTFDFNKDISVQLVSFEEMYKLALAYSPLVKFEGAVSNSQLAALQLSKLQVLQNATGYANYSTGNQAILSTGTNVSDQLGQISNGYRVGVNVAVSLHDLFGRPQQIRLAKANYEATIERKRSAEIQLKKELFNTYQDLILAQRILQVRLRDDQASLAAFRIAEVELQQGKITPETHAFNSNRYAETRSTVEQAKTIFIKSIYALELAVGVPISQLKRN</sequence>
<evidence type="ECO:0000256" key="1">
    <source>
        <dbReference type="SAM" id="Phobius"/>
    </source>
</evidence>
<reference evidence="2 3" key="1">
    <citation type="submission" date="2020-02" db="EMBL/GenBank/DDBJ databases">
        <title>Draft genome sequence of two Spirosoma agri KCTC 52727 and Spirosoma terrae KCTC 52035.</title>
        <authorList>
            <person name="Rojas J."/>
            <person name="Ambika Manirajan B."/>
            <person name="Suarez C."/>
            <person name="Ratering S."/>
            <person name="Schnell S."/>
        </authorList>
    </citation>
    <scope>NUCLEOTIDE SEQUENCE [LARGE SCALE GENOMIC DNA]</scope>
    <source>
        <strain evidence="2 3">KCTC 52035</strain>
    </source>
</reference>
<dbReference type="Proteomes" id="UP000474175">
    <property type="component" value="Unassembled WGS sequence"/>
</dbReference>
<proteinExistence type="predicted"/>
<dbReference type="RefSeq" id="WP_163946687.1">
    <property type="nucleotide sequence ID" value="NZ_JAAFZH010000003.1"/>
</dbReference>
<dbReference type="Gene3D" id="1.20.1600.10">
    <property type="entry name" value="Outer membrane efflux proteins (OEP)"/>
    <property type="match status" value="1"/>
</dbReference>
<evidence type="ECO:0000313" key="2">
    <source>
        <dbReference type="EMBL" id="NDU95198.1"/>
    </source>
</evidence>
<keyword evidence="3" id="KW-1185">Reference proteome</keyword>
<dbReference type="GO" id="GO:0015562">
    <property type="term" value="F:efflux transmembrane transporter activity"/>
    <property type="evidence" value="ECO:0007669"/>
    <property type="project" value="InterPro"/>
</dbReference>
<accession>A0A6L9L9X0</accession>
<keyword evidence="1" id="KW-1133">Transmembrane helix</keyword>
<organism evidence="2 3">
    <name type="scientific">Spirosoma terrae</name>
    <dbReference type="NCBI Taxonomy" id="1968276"/>
    <lineage>
        <taxon>Bacteria</taxon>
        <taxon>Pseudomonadati</taxon>
        <taxon>Bacteroidota</taxon>
        <taxon>Cytophagia</taxon>
        <taxon>Cytophagales</taxon>
        <taxon>Cytophagaceae</taxon>
        <taxon>Spirosoma</taxon>
    </lineage>
</organism>
<dbReference type="AlphaFoldDB" id="A0A6L9L9X0"/>
<gene>
    <name evidence="2" type="ORF">GK108_09965</name>
</gene>
<evidence type="ECO:0000313" key="3">
    <source>
        <dbReference type="Proteomes" id="UP000474175"/>
    </source>
</evidence>
<dbReference type="EMBL" id="JAAFZH010000003">
    <property type="protein sequence ID" value="NDU95198.1"/>
    <property type="molecule type" value="Genomic_DNA"/>
</dbReference>